<gene>
    <name evidence="2" type="ORF">Rumeso_04193</name>
</gene>
<protein>
    <submittedName>
        <fullName evidence="2">Uncharacterized protein</fullName>
    </submittedName>
</protein>
<proteinExistence type="predicted"/>
<feature type="region of interest" description="Disordered" evidence="1">
    <location>
        <begin position="1"/>
        <end position="51"/>
    </location>
</feature>
<dbReference type="Proteomes" id="UP000019666">
    <property type="component" value="Unassembled WGS sequence"/>
</dbReference>
<sequence length="96" mass="10582">MSARKKGVDLGAMIDPESKPEDTGIPQRGAEPPAKGKPQPRERPPSRLDQMTIRMTSETKARIMAIAMEEGRGGRPLPIADVMELLVSQWDRTTKS</sequence>
<evidence type="ECO:0000256" key="1">
    <source>
        <dbReference type="SAM" id="MobiDB-lite"/>
    </source>
</evidence>
<reference evidence="2 3" key="1">
    <citation type="submission" date="2013-02" db="EMBL/GenBank/DDBJ databases">
        <authorList>
            <person name="Fiebig A."/>
            <person name="Goeker M."/>
            <person name="Klenk H.-P.P."/>
        </authorList>
    </citation>
    <scope>NUCLEOTIDE SEQUENCE [LARGE SCALE GENOMIC DNA]</scope>
    <source>
        <strain evidence="2 3">DSM 19309</strain>
    </source>
</reference>
<dbReference type="AlphaFoldDB" id="A0A017HIB3"/>
<dbReference type="HOGENOM" id="CLU_2357972_0_0_5"/>
<evidence type="ECO:0000313" key="2">
    <source>
        <dbReference type="EMBL" id="EYD74257.1"/>
    </source>
</evidence>
<evidence type="ECO:0000313" key="3">
    <source>
        <dbReference type="Proteomes" id="UP000019666"/>
    </source>
</evidence>
<dbReference type="EMBL" id="AOSK01000119">
    <property type="protein sequence ID" value="EYD74257.1"/>
    <property type="molecule type" value="Genomic_DNA"/>
</dbReference>
<accession>A0A017HIB3</accession>
<comment type="caution">
    <text evidence="2">The sequence shown here is derived from an EMBL/GenBank/DDBJ whole genome shotgun (WGS) entry which is preliminary data.</text>
</comment>
<dbReference type="STRING" id="442562.Rumeso_04193"/>
<dbReference type="RefSeq" id="WP_037284647.1">
    <property type="nucleotide sequence ID" value="NZ_KK088642.1"/>
</dbReference>
<keyword evidence="3" id="KW-1185">Reference proteome</keyword>
<organism evidence="2 3">
    <name type="scientific">Rubellimicrobium mesophilum DSM 19309</name>
    <dbReference type="NCBI Taxonomy" id="442562"/>
    <lineage>
        <taxon>Bacteria</taxon>
        <taxon>Pseudomonadati</taxon>
        <taxon>Pseudomonadota</taxon>
        <taxon>Alphaproteobacteria</taxon>
        <taxon>Rhodobacterales</taxon>
        <taxon>Roseobacteraceae</taxon>
        <taxon>Rubellimicrobium</taxon>
    </lineage>
</organism>
<dbReference type="OrthoDB" id="7864703at2"/>
<name>A0A017HIB3_9RHOB</name>